<feature type="compositionally biased region" description="Polar residues" evidence="1">
    <location>
        <begin position="1"/>
        <end position="22"/>
    </location>
</feature>
<sequence>MEVLLKSSSDLGVLSVTQSPSPGGTGGILVELPQPPDGPEDRRPDPAVASKPARTSKIDRTLELFPLFSSWANTPRSSWEAFDTANLFDDWAPSEDSGTLAENDSKGRNNPYCSSEPPVPLTMLVAMHNPGENLILRPVHPFDSEPSSALQHILQEILQEIQGIKKSQQEAAKLMSDGLSRLEEKLSQAFKRMDGMKQHISTYEDSLLQTSRAVVQMEMQLLILLSQQDDLENHSRWSNVRIIEITENKEDVTRAINYVNELIRKFVLLEYTQDLTIVRAH</sequence>
<comment type="caution">
    <text evidence="2">The sequence shown here is derived from an EMBL/GenBank/DDBJ whole genome shotgun (WGS) entry which is preliminary data.</text>
</comment>
<evidence type="ECO:0000313" key="2">
    <source>
        <dbReference type="EMBL" id="KAJ1210282.1"/>
    </source>
</evidence>
<dbReference type="EMBL" id="JANPWB010000002">
    <property type="protein sequence ID" value="KAJ1210282.1"/>
    <property type="molecule type" value="Genomic_DNA"/>
</dbReference>
<feature type="region of interest" description="Disordered" evidence="1">
    <location>
        <begin position="1"/>
        <end position="55"/>
    </location>
</feature>
<evidence type="ECO:0000313" key="3">
    <source>
        <dbReference type="Proteomes" id="UP001066276"/>
    </source>
</evidence>
<protein>
    <submittedName>
        <fullName evidence="2">Uncharacterized protein</fullName>
    </submittedName>
</protein>
<gene>
    <name evidence="2" type="ORF">NDU88_005648</name>
</gene>
<reference evidence="2" key="1">
    <citation type="journal article" date="2022" name="bioRxiv">
        <title>Sequencing and chromosome-scale assembly of the giantPleurodeles waltlgenome.</title>
        <authorList>
            <person name="Brown T."/>
            <person name="Elewa A."/>
            <person name="Iarovenko S."/>
            <person name="Subramanian E."/>
            <person name="Araus A.J."/>
            <person name="Petzold A."/>
            <person name="Susuki M."/>
            <person name="Suzuki K.-i.T."/>
            <person name="Hayashi T."/>
            <person name="Toyoda A."/>
            <person name="Oliveira C."/>
            <person name="Osipova E."/>
            <person name="Leigh N.D."/>
            <person name="Simon A."/>
            <person name="Yun M.H."/>
        </authorList>
    </citation>
    <scope>NUCLEOTIDE SEQUENCE</scope>
    <source>
        <strain evidence="2">20211129_DDA</strain>
        <tissue evidence="2">Liver</tissue>
    </source>
</reference>
<organism evidence="2 3">
    <name type="scientific">Pleurodeles waltl</name>
    <name type="common">Iberian ribbed newt</name>
    <dbReference type="NCBI Taxonomy" id="8319"/>
    <lineage>
        <taxon>Eukaryota</taxon>
        <taxon>Metazoa</taxon>
        <taxon>Chordata</taxon>
        <taxon>Craniata</taxon>
        <taxon>Vertebrata</taxon>
        <taxon>Euteleostomi</taxon>
        <taxon>Amphibia</taxon>
        <taxon>Batrachia</taxon>
        <taxon>Caudata</taxon>
        <taxon>Salamandroidea</taxon>
        <taxon>Salamandridae</taxon>
        <taxon>Pleurodelinae</taxon>
        <taxon>Pleurodeles</taxon>
    </lineage>
</organism>
<dbReference type="AlphaFoldDB" id="A0AAV7WC14"/>
<proteinExistence type="predicted"/>
<dbReference type="Proteomes" id="UP001066276">
    <property type="component" value="Chromosome 1_2"/>
</dbReference>
<evidence type="ECO:0000256" key="1">
    <source>
        <dbReference type="SAM" id="MobiDB-lite"/>
    </source>
</evidence>
<feature type="region of interest" description="Disordered" evidence="1">
    <location>
        <begin position="93"/>
        <end position="113"/>
    </location>
</feature>
<accession>A0AAV7WC14</accession>
<name>A0AAV7WC14_PLEWA</name>
<keyword evidence="3" id="KW-1185">Reference proteome</keyword>